<dbReference type="PROSITE" id="PS51194">
    <property type="entry name" value="HELICASE_CTER"/>
    <property type="match status" value="1"/>
</dbReference>
<evidence type="ECO:0000256" key="6">
    <source>
        <dbReference type="ARBA" id="ARBA00023125"/>
    </source>
</evidence>
<dbReference type="InterPro" id="IPR001650">
    <property type="entry name" value="Helicase_C-like"/>
</dbReference>
<dbReference type="CDD" id="cd17922">
    <property type="entry name" value="DEXHc_LHR-like"/>
    <property type="match status" value="1"/>
</dbReference>
<dbReference type="Pfam" id="PF00271">
    <property type="entry name" value="Helicase_C"/>
    <property type="match status" value="1"/>
</dbReference>
<evidence type="ECO:0000256" key="5">
    <source>
        <dbReference type="ARBA" id="ARBA00022840"/>
    </source>
</evidence>
<feature type="compositionally biased region" description="Low complexity" evidence="9">
    <location>
        <begin position="260"/>
        <end position="273"/>
    </location>
</feature>
<dbReference type="InterPro" id="IPR045628">
    <property type="entry name" value="Lhr_WH_dom"/>
</dbReference>
<dbReference type="PANTHER" id="PTHR47962:SF5">
    <property type="entry name" value="ATP-DEPENDENT HELICASE LHR-RELATED"/>
    <property type="match status" value="1"/>
</dbReference>
<keyword evidence="7" id="KW-0234">DNA repair</keyword>
<feature type="compositionally biased region" description="Low complexity" evidence="9">
    <location>
        <begin position="1060"/>
        <end position="1073"/>
    </location>
</feature>
<dbReference type="Pfam" id="PF19306">
    <property type="entry name" value="WHD_Lhr"/>
    <property type="match status" value="1"/>
</dbReference>
<dbReference type="PROSITE" id="PS51192">
    <property type="entry name" value="HELICASE_ATP_BIND_1"/>
    <property type="match status" value="1"/>
</dbReference>
<dbReference type="InterPro" id="IPR055367">
    <property type="entry name" value="WH4_Lhr"/>
</dbReference>
<reference evidence="12 13" key="1">
    <citation type="submission" date="2017-02" db="EMBL/GenBank/DDBJ databases">
        <authorList>
            <person name="Peterson S.W."/>
        </authorList>
    </citation>
    <scope>NUCLEOTIDE SEQUENCE [LARGE SCALE GENOMIC DNA]</scope>
    <source>
        <strain evidence="12 13">2B3F</strain>
    </source>
</reference>
<feature type="region of interest" description="Disordered" evidence="9">
    <location>
        <begin position="1040"/>
        <end position="1103"/>
    </location>
</feature>
<keyword evidence="4 12" id="KW-0347">Helicase</keyword>
<dbReference type="SUPFAM" id="SSF52540">
    <property type="entry name" value="P-loop containing nucleoside triphosphate hydrolases"/>
    <property type="match status" value="1"/>
</dbReference>
<evidence type="ECO:0000256" key="8">
    <source>
        <dbReference type="ARBA" id="ARBA00023235"/>
    </source>
</evidence>
<proteinExistence type="predicted"/>
<dbReference type="Pfam" id="PF08494">
    <property type="entry name" value="DEAD_assoc"/>
    <property type="match status" value="1"/>
</dbReference>
<feature type="region of interest" description="Disordered" evidence="9">
    <location>
        <begin position="619"/>
        <end position="652"/>
    </location>
</feature>
<feature type="compositionally biased region" description="Acidic residues" evidence="9">
    <location>
        <begin position="1050"/>
        <end position="1059"/>
    </location>
</feature>
<gene>
    <name evidence="12" type="ORF">FM125_08740</name>
</gene>
<evidence type="ECO:0000256" key="4">
    <source>
        <dbReference type="ARBA" id="ARBA00022806"/>
    </source>
</evidence>
<dbReference type="InterPro" id="IPR027417">
    <property type="entry name" value="P-loop_NTPase"/>
</dbReference>
<dbReference type="Pfam" id="PF23235">
    <property type="entry name" value="WHD_3rd_Lhr"/>
    <property type="match status" value="1"/>
</dbReference>
<feature type="region of interest" description="Disordered" evidence="9">
    <location>
        <begin position="1358"/>
        <end position="1387"/>
    </location>
</feature>
<dbReference type="EMBL" id="FUKP01000060">
    <property type="protein sequence ID" value="SJN31765.1"/>
    <property type="molecule type" value="Genomic_DNA"/>
</dbReference>
<feature type="region of interest" description="Disordered" evidence="9">
    <location>
        <begin position="1457"/>
        <end position="1488"/>
    </location>
</feature>
<dbReference type="SMART" id="SM00490">
    <property type="entry name" value="HELICc"/>
    <property type="match status" value="1"/>
</dbReference>
<evidence type="ECO:0000259" key="11">
    <source>
        <dbReference type="PROSITE" id="PS51194"/>
    </source>
</evidence>
<accession>A0A1R4JJ04</accession>
<feature type="compositionally biased region" description="Low complexity" evidence="9">
    <location>
        <begin position="1657"/>
        <end position="1676"/>
    </location>
</feature>
<feature type="compositionally biased region" description="Gly residues" evidence="9">
    <location>
        <begin position="1474"/>
        <end position="1488"/>
    </location>
</feature>
<feature type="compositionally biased region" description="Low complexity" evidence="9">
    <location>
        <begin position="619"/>
        <end position="637"/>
    </location>
</feature>
<dbReference type="Pfam" id="PF23236">
    <property type="entry name" value="WHD_2nd_Lhr"/>
    <property type="match status" value="2"/>
</dbReference>
<dbReference type="EC" id="3.6.1.-" evidence="12"/>
<keyword evidence="5" id="KW-0067">ATP-binding</keyword>
<dbReference type="Pfam" id="PF23234">
    <property type="entry name" value="WHD_4th_Lhr"/>
    <property type="match status" value="1"/>
</dbReference>
<keyword evidence="2" id="KW-0227">DNA damage</keyword>
<sequence length="1810" mass="189900">MSEPQAEAVLGRFTAHTRTWFTGAFAAPTAAQLGAWEAVSSGRNALVIAPTGSGKTLSAFLWALDGFLREPVAEEDPAPTKVLYISPLKALGVDVERNLRAPLIGITQTARNAGQEVPDIRVGVRSGDTPAAERRRLVQDPPEILITTPESLYLMLTSRARSALAGVRTVIVDEVHAVAGTKRGAHLALSLERLDAMLDKPVQRIGLSATVEPASEVARFLGGVQPVDVVRPVSEKRWDLTVTVPVPDMTDLSLPPQPATAPGGAADAPDALGGQAGTAGAGASEPLGGSIWPHVEERIVDLVSRRRSTLVFANSRRLAERLTGRLNEIWEARQEAARTQAEAGAVVGDEGDDDGPSPRPADRAPVRLGDVLTEATGLGPATTRPAPAQLMGGAGADAGTVSDFARAHHGSVSKEQRAIVEEALKTGRIRCVVATSSLELGIDMGAVDQVIQVESPPSVASGLQRVGRAGHQVGEVSRGVFFPKHRGDLVDTAVVTERMRAGRIEALRIPANPLDILAQHTVSAVAVQDLEAEEWFDLVRRAAPFATLPHAAFASVLDLLAGKYPSDEFAELRPRILWDREAGTLTARPGAQRLAVTSGGTIPDRGLFGVFLATDAAESGAPGAPGAADGDTGESASGRGGAGSARSGGRRVGELDEEMVYESRVGDVILLGATSWRIVDITADRVLVLPAYGEPGRLPFWRGDAAGRPAELGEAVGAFRRAVDADPETAGTRLAEAGLDDWAQENLLTYLREQREATGQLPTEKTLVVERFTDELGDWRIVLHSPFGMAVHAPWALAVGARLHQRFGIETSSGAAMAADDGIVLRLPLMDGDPPGAELFEFTAEELEEIVTAEVGGSALFAARFRENAARALLLPRQNPGKRTPLWQQRQRSAQLLDVARKHPDFPVILETVREVLQDVYDLPALRDVAGRIADRSVRMVEVTTPSPSPFAQSLLFGYVAQFIYEGDSPLAERRAAALSLDPALLNELLGTAQLRELLDADVIDAVEQDLQRLSPDRRVRGLEGVADLLRLVGPLSPAEATARLRPEGEEPAPSEGEEAASAPEGEGAAPAPEEGHDDGRPPEPPASPEAGARSEDGRGAASPETALAHLDELTRTGRAFRFRHGGVERFAAVEDAARLRDALGVPLPMGVPVAFLDPVEDPLGDLVSRYARTHGPFTADEAAFALGLGAAVVVPVLQRLASERRVAQGAFRPEGTPGATGPDAEWCDAEVLRRIRRRSLAALRAEVEPVDQVAYARFLADWQHLRARPGRAGTATLEGVDGVAVVLDQLAGMPLPASAWESHVLPARVRDYTPSMLDELLSTGEYVWSGVAPGTGNDGWVALHPADAADLTLRLPEPEDGAVGAGRPADGSGGGVRSTGETPAAAPEHTALQAAVLEVLSGGGAWFFGPLVERVRAARPAANGPDVLDALWQLVWSGKVGNDTFAPVRGLLSAGKTAHRTGRQTPRARTARLGGGLGPTGTGGRGLSGRLAGVRGRGRYAGLAGVRGRSEDLSPGLAGMSAAQTARAAGRWSLLMAPEPDPTLRAHATAELLLDRYGVITRGSVVAEEVPGGFAGQYRLLTRMEEAGQVRRGHFVDRLGGAQFSTGAVVDRLRQFQKDGDGPSPASDDVASGEVSPLGDAGADTWTGSWGAGEVSPLGPSRAAAGAGPSSGSGRRTQERGPAAWALAATDPANPYGAALDWPTVPAGPDGVPPTGQRPGRKAGAIVVLVEGALALYVERGGRTLLAFSDDRAALQAAAGALVHALRQAKTEKLALEKLNGGPLLGTPLAEAMLAAGFYSSPSGLRYRG</sequence>
<dbReference type="Pfam" id="PF00270">
    <property type="entry name" value="DEAD"/>
    <property type="match status" value="1"/>
</dbReference>
<feature type="region of interest" description="Disordered" evidence="9">
    <location>
        <begin position="340"/>
        <end position="366"/>
    </location>
</feature>
<feature type="domain" description="Helicase C-terminal" evidence="11">
    <location>
        <begin position="294"/>
        <end position="517"/>
    </location>
</feature>
<evidence type="ECO:0000256" key="2">
    <source>
        <dbReference type="ARBA" id="ARBA00022763"/>
    </source>
</evidence>
<dbReference type="GO" id="GO:0005524">
    <property type="term" value="F:ATP binding"/>
    <property type="evidence" value="ECO:0007669"/>
    <property type="project" value="UniProtKB-KW"/>
</dbReference>
<feature type="region of interest" description="Disordered" evidence="9">
    <location>
        <begin position="1617"/>
        <end position="1684"/>
    </location>
</feature>
<dbReference type="GO" id="GO:0003677">
    <property type="term" value="F:DNA binding"/>
    <property type="evidence" value="ECO:0007669"/>
    <property type="project" value="UniProtKB-KW"/>
</dbReference>
<evidence type="ECO:0000259" key="10">
    <source>
        <dbReference type="PROSITE" id="PS51192"/>
    </source>
</evidence>
<evidence type="ECO:0000313" key="13">
    <source>
        <dbReference type="Proteomes" id="UP000196230"/>
    </source>
</evidence>
<dbReference type="PANTHER" id="PTHR47962">
    <property type="entry name" value="ATP-DEPENDENT HELICASE LHR-RELATED-RELATED"/>
    <property type="match status" value="1"/>
</dbReference>
<dbReference type="InterPro" id="IPR014001">
    <property type="entry name" value="Helicase_ATP-bd"/>
</dbReference>
<evidence type="ECO:0000256" key="3">
    <source>
        <dbReference type="ARBA" id="ARBA00022801"/>
    </source>
</evidence>
<organism evidence="12 13">
    <name type="scientific">Micrococcus lylae</name>
    <dbReference type="NCBI Taxonomy" id="1273"/>
    <lineage>
        <taxon>Bacteria</taxon>
        <taxon>Bacillati</taxon>
        <taxon>Actinomycetota</taxon>
        <taxon>Actinomycetes</taxon>
        <taxon>Micrococcales</taxon>
        <taxon>Micrococcaceae</taxon>
        <taxon>Micrococcus</taxon>
    </lineage>
</organism>
<name>A0A1R4JJ04_9MICC</name>
<keyword evidence="1" id="KW-0547">Nucleotide-binding</keyword>
<keyword evidence="6" id="KW-0238">DNA-binding</keyword>
<protein>
    <submittedName>
        <fullName evidence="12">Probable ATP-dependent helicase lhr</fullName>
        <ecNumber evidence="12">3.6.1.-</ecNumber>
    </submittedName>
</protein>
<evidence type="ECO:0000256" key="1">
    <source>
        <dbReference type="ARBA" id="ARBA00022741"/>
    </source>
</evidence>
<dbReference type="GO" id="GO:0006281">
    <property type="term" value="P:DNA repair"/>
    <property type="evidence" value="ECO:0007669"/>
    <property type="project" value="UniProtKB-KW"/>
</dbReference>
<feature type="domain" description="Helicase ATP-binding" evidence="10">
    <location>
        <begin position="36"/>
        <end position="229"/>
    </location>
</feature>
<dbReference type="InterPro" id="IPR055369">
    <property type="entry name" value="WH2_Lhr"/>
</dbReference>
<dbReference type="InterPro" id="IPR011545">
    <property type="entry name" value="DEAD/DEAH_box_helicase_dom"/>
</dbReference>
<feature type="region of interest" description="Disordered" evidence="9">
    <location>
        <begin position="249"/>
        <end position="290"/>
    </location>
</feature>
<evidence type="ECO:0000313" key="12">
    <source>
        <dbReference type="EMBL" id="SJN31765.1"/>
    </source>
</evidence>
<dbReference type="Gene3D" id="3.40.50.300">
    <property type="entry name" value="P-loop containing nucleotide triphosphate hydrolases"/>
    <property type="match status" value="2"/>
</dbReference>
<dbReference type="RefSeq" id="WP_087134324.1">
    <property type="nucleotide sequence ID" value="NZ_FUKP01000060.1"/>
</dbReference>
<dbReference type="GO" id="GO:0004386">
    <property type="term" value="F:helicase activity"/>
    <property type="evidence" value="ECO:0007669"/>
    <property type="project" value="UniProtKB-KW"/>
</dbReference>
<dbReference type="InterPro" id="IPR013701">
    <property type="entry name" value="Lhr-like_DEAD/DEAH_assoc"/>
</dbReference>
<dbReference type="Proteomes" id="UP000196230">
    <property type="component" value="Unassembled WGS sequence"/>
</dbReference>
<dbReference type="GO" id="GO:0016887">
    <property type="term" value="F:ATP hydrolysis activity"/>
    <property type="evidence" value="ECO:0007669"/>
    <property type="project" value="TreeGrafter"/>
</dbReference>
<dbReference type="InterPro" id="IPR052511">
    <property type="entry name" value="ATP-dep_Helicase"/>
</dbReference>
<keyword evidence="8" id="KW-0413">Isomerase</keyword>
<dbReference type="SMART" id="SM00487">
    <property type="entry name" value="DEXDc"/>
    <property type="match status" value="1"/>
</dbReference>
<evidence type="ECO:0000256" key="9">
    <source>
        <dbReference type="SAM" id="MobiDB-lite"/>
    </source>
</evidence>
<keyword evidence="3 12" id="KW-0378">Hydrolase</keyword>
<dbReference type="InterPro" id="IPR055368">
    <property type="entry name" value="WH3_Lhr"/>
</dbReference>
<evidence type="ECO:0000256" key="7">
    <source>
        <dbReference type="ARBA" id="ARBA00023204"/>
    </source>
</evidence>